<dbReference type="InterPro" id="IPR018392">
    <property type="entry name" value="LysM"/>
</dbReference>
<dbReference type="Pfam" id="PF01520">
    <property type="entry name" value="Amidase_3"/>
    <property type="match status" value="1"/>
</dbReference>
<gene>
    <name evidence="3" type="ORF">GCM10007111_11450</name>
</gene>
<dbReference type="SUPFAM" id="SSF53187">
    <property type="entry name" value="Zn-dependent exopeptidases"/>
    <property type="match status" value="1"/>
</dbReference>
<evidence type="ECO:0000313" key="4">
    <source>
        <dbReference type="Proteomes" id="UP000634435"/>
    </source>
</evidence>
<feature type="domain" description="LysM" evidence="2">
    <location>
        <begin position="195"/>
        <end position="238"/>
    </location>
</feature>
<dbReference type="EMBL" id="BMPN01000002">
    <property type="protein sequence ID" value="GGJ50849.1"/>
    <property type="molecule type" value="Genomic_DNA"/>
</dbReference>
<dbReference type="InterPro" id="IPR002508">
    <property type="entry name" value="MurNAc-LAA_cat"/>
</dbReference>
<dbReference type="InterPro" id="IPR044081">
    <property type="entry name" value="DUF5776"/>
</dbReference>
<protein>
    <recommendedName>
        <fullName evidence="2">LysM domain-containing protein</fullName>
    </recommendedName>
</protein>
<name>A0ABQ2DBD3_9BACI</name>
<dbReference type="Pfam" id="PF01476">
    <property type="entry name" value="LysM"/>
    <property type="match status" value="1"/>
</dbReference>
<evidence type="ECO:0000259" key="2">
    <source>
        <dbReference type="PROSITE" id="PS51782"/>
    </source>
</evidence>
<dbReference type="Gene3D" id="3.40.630.40">
    <property type="entry name" value="Zn-dependent exopeptidases"/>
    <property type="match status" value="1"/>
</dbReference>
<comment type="caution">
    <text evidence="3">The sequence shown here is derived from an EMBL/GenBank/DDBJ whole genome shotgun (WGS) entry which is preliminary data.</text>
</comment>
<dbReference type="Pfam" id="PF19087">
    <property type="entry name" value="DUF5776"/>
    <property type="match status" value="1"/>
</dbReference>
<organism evidence="3 4">
    <name type="scientific">Virgibacillus kapii</name>
    <dbReference type="NCBI Taxonomy" id="1638645"/>
    <lineage>
        <taxon>Bacteria</taxon>
        <taxon>Bacillati</taxon>
        <taxon>Bacillota</taxon>
        <taxon>Bacilli</taxon>
        <taxon>Bacillales</taxon>
        <taxon>Bacillaceae</taxon>
        <taxon>Virgibacillus</taxon>
    </lineage>
</organism>
<dbReference type="InterPro" id="IPR050695">
    <property type="entry name" value="N-acetylmuramoyl_amidase_3"/>
</dbReference>
<evidence type="ECO:0000256" key="1">
    <source>
        <dbReference type="ARBA" id="ARBA00022801"/>
    </source>
</evidence>
<reference evidence="4" key="1">
    <citation type="journal article" date="2019" name="Int. J. Syst. Evol. Microbiol.">
        <title>The Global Catalogue of Microorganisms (GCM) 10K type strain sequencing project: providing services to taxonomists for standard genome sequencing and annotation.</title>
        <authorList>
            <consortium name="The Broad Institute Genomics Platform"/>
            <consortium name="The Broad Institute Genome Sequencing Center for Infectious Disease"/>
            <person name="Wu L."/>
            <person name="Ma J."/>
        </authorList>
    </citation>
    <scope>NUCLEOTIDE SEQUENCE [LARGE SCALE GENOMIC DNA]</scope>
    <source>
        <strain evidence="4">JCM 30071</strain>
    </source>
</reference>
<proteinExistence type="predicted"/>
<sequence>MTFKLYNDPGHGGKDPGAVANGIKEKDIVLKISMKITDILLSEYEDVQVKMSRTGDTYPTLTERKNEANAWGADLFLSTHTNAFNGSAYGYEDYVYTTISEGSRTEEIREHIHREIMKVNGLRDRGEKKKNLHVLRESTMPAVLTENGFIDNKGDSDKMKSQAWINDVARGHVNGIAKAFDLKKKSGGGSNSSNGTYTVKSGDTLWEIAKDHGLTVKELKDLNNLSSDTIHPGQVLKVNGSDSGSKTKCVEVLASSLWVYDKPDWNAKAKTVNKGETFTVERSLTVNGSKMYELKSGLYITANPNYVRYYTK</sequence>
<dbReference type="CDD" id="cd02696">
    <property type="entry name" value="MurNAc-LAA"/>
    <property type="match status" value="1"/>
</dbReference>
<dbReference type="SMART" id="SM00257">
    <property type="entry name" value="LysM"/>
    <property type="match status" value="1"/>
</dbReference>
<dbReference type="InterPro" id="IPR036779">
    <property type="entry name" value="LysM_dom_sf"/>
</dbReference>
<dbReference type="RefSeq" id="WP_188942403.1">
    <property type="nucleotide sequence ID" value="NZ_BMPN01000002.1"/>
</dbReference>
<evidence type="ECO:0000313" key="3">
    <source>
        <dbReference type="EMBL" id="GGJ50849.1"/>
    </source>
</evidence>
<keyword evidence="1" id="KW-0378">Hydrolase</keyword>
<dbReference type="PANTHER" id="PTHR30404">
    <property type="entry name" value="N-ACETYLMURAMOYL-L-ALANINE AMIDASE"/>
    <property type="match status" value="1"/>
</dbReference>
<dbReference type="Gene3D" id="3.10.350.10">
    <property type="entry name" value="LysM domain"/>
    <property type="match status" value="1"/>
</dbReference>
<dbReference type="PANTHER" id="PTHR30404:SF0">
    <property type="entry name" value="N-ACETYLMURAMOYL-L-ALANINE AMIDASE AMIC"/>
    <property type="match status" value="1"/>
</dbReference>
<dbReference type="Proteomes" id="UP000634435">
    <property type="component" value="Unassembled WGS sequence"/>
</dbReference>
<accession>A0ABQ2DBD3</accession>
<dbReference type="SUPFAM" id="SSF54106">
    <property type="entry name" value="LysM domain"/>
    <property type="match status" value="1"/>
</dbReference>
<keyword evidence="4" id="KW-1185">Reference proteome</keyword>
<dbReference type="SMART" id="SM00646">
    <property type="entry name" value="Ami_3"/>
    <property type="match status" value="1"/>
</dbReference>
<dbReference type="PROSITE" id="PS51782">
    <property type="entry name" value="LYSM"/>
    <property type="match status" value="1"/>
</dbReference>
<dbReference type="CDD" id="cd00118">
    <property type="entry name" value="LysM"/>
    <property type="match status" value="1"/>
</dbReference>